<reference evidence="8" key="1">
    <citation type="journal article" date="2021" name="J Fungi (Basel)">
        <title>Virulence traits and population genomics of the black yeast Aureobasidium melanogenum.</title>
        <authorList>
            <person name="Cernosa A."/>
            <person name="Sun X."/>
            <person name="Gostincar C."/>
            <person name="Fang C."/>
            <person name="Gunde-Cimerman N."/>
            <person name="Song Z."/>
        </authorList>
    </citation>
    <scope>NUCLEOTIDE SEQUENCE</scope>
    <source>
        <strain evidence="8">EXF-8016</strain>
    </source>
</reference>
<dbReference type="EMBL" id="JAHFYH010000052">
    <property type="protein sequence ID" value="KAH0217944.1"/>
    <property type="molecule type" value="Genomic_DNA"/>
</dbReference>
<evidence type="ECO:0000313" key="8">
    <source>
        <dbReference type="EMBL" id="KAH0217944.1"/>
    </source>
</evidence>
<keyword evidence="2 6" id="KW-0812">Transmembrane</keyword>
<feature type="transmembrane region" description="Helical" evidence="6">
    <location>
        <begin position="486"/>
        <end position="508"/>
    </location>
</feature>
<dbReference type="PANTHER" id="PTHR23502">
    <property type="entry name" value="MAJOR FACILITATOR SUPERFAMILY"/>
    <property type="match status" value="1"/>
</dbReference>
<feature type="region of interest" description="Disordered" evidence="5">
    <location>
        <begin position="1"/>
        <end position="34"/>
    </location>
</feature>
<keyword evidence="3 6" id="KW-1133">Transmembrane helix</keyword>
<comment type="caution">
    <text evidence="8">The sequence shown here is derived from an EMBL/GenBank/DDBJ whole genome shotgun (WGS) entry which is preliminary data.</text>
</comment>
<feature type="transmembrane region" description="Helical" evidence="6">
    <location>
        <begin position="76"/>
        <end position="93"/>
    </location>
</feature>
<evidence type="ECO:0000256" key="2">
    <source>
        <dbReference type="ARBA" id="ARBA00022692"/>
    </source>
</evidence>
<reference evidence="8" key="2">
    <citation type="submission" date="2021-08" db="EMBL/GenBank/DDBJ databases">
        <authorList>
            <person name="Gostincar C."/>
            <person name="Sun X."/>
            <person name="Song Z."/>
            <person name="Gunde-Cimerman N."/>
        </authorList>
    </citation>
    <scope>NUCLEOTIDE SEQUENCE</scope>
    <source>
        <strain evidence="8">EXF-8016</strain>
    </source>
</reference>
<evidence type="ECO:0000256" key="6">
    <source>
        <dbReference type="SAM" id="Phobius"/>
    </source>
</evidence>
<feature type="transmembrane region" description="Helical" evidence="6">
    <location>
        <begin position="351"/>
        <end position="369"/>
    </location>
</feature>
<dbReference type="Proteomes" id="UP000767238">
    <property type="component" value="Unassembled WGS sequence"/>
</dbReference>
<evidence type="ECO:0000259" key="7">
    <source>
        <dbReference type="PROSITE" id="PS50850"/>
    </source>
</evidence>
<evidence type="ECO:0000256" key="4">
    <source>
        <dbReference type="ARBA" id="ARBA00023136"/>
    </source>
</evidence>
<gene>
    <name evidence="8" type="ORF">KCV03_g6800</name>
</gene>
<dbReference type="GO" id="GO:0022857">
    <property type="term" value="F:transmembrane transporter activity"/>
    <property type="evidence" value="ECO:0007669"/>
    <property type="project" value="InterPro"/>
</dbReference>
<dbReference type="Pfam" id="PF07690">
    <property type="entry name" value="MFS_1"/>
    <property type="match status" value="1"/>
</dbReference>
<dbReference type="Gene3D" id="1.20.1250.20">
    <property type="entry name" value="MFS general substrate transporter like domains"/>
    <property type="match status" value="1"/>
</dbReference>
<evidence type="ECO:0000256" key="5">
    <source>
        <dbReference type="SAM" id="MobiDB-lite"/>
    </source>
</evidence>
<feature type="transmembrane region" description="Helical" evidence="6">
    <location>
        <begin position="421"/>
        <end position="441"/>
    </location>
</feature>
<sequence>MLSSPAWLQWDNDESSTASDEPKDNNDSNCDDESRIPEAVHADLTKYGLAVTPDGLVDWKEGGTLHPRNWHINRKLYDSFLVILFEFVATVFSNTGTASANYAAAELGVSETVGILCFTTLYLLGQALGSLVLPPFTEAFGRRPSYITGCALYSISNIVVAAPNHIAGVVVGRFLSGFVSALPSTVACGSLEDIWDARARIWALSIYIIFAVMSLGVGPPVATYLATSPIGWQWTYWIAAIIAAVMTILALFLKESRASQLLKTNMKKVARKHQDRSIPKFRPLVEENPPSLKSFMSDCLTRPARLFLTEPIITSISLVCSVVYATIYLFAEAINVVYTDGFGYDPRQSSLINLAFTIGPVFSLLPRMYDMHISNKQRENSAPATPEDKLFGFYLAAPLLAVASWYFAWTIPPAVRTISPFVSMPALIVVGFAASEFDYVLSGYLTDTYGSWAASANAPLAIMRALLSGALPLFGTAMFKNIGNNGAASILAGIATAYCLVAFCFWKFGKRIREHSKFAIHDDEEVTSASSVTASAETV</sequence>
<evidence type="ECO:0000256" key="1">
    <source>
        <dbReference type="ARBA" id="ARBA00004141"/>
    </source>
</evidence>
<dbReference type="InterPro" id="IPR011701">
    <property type="entry name" value="MFS"/>
</dbReference>
<dbReference type="OrthoDB" id="5410178at2759"/>
<dbReference type="InterPro" id="IPR020846">
    <property type="entry name" value="MFS_dom"/>
</dbReference>
<evidence type="ECO:0000256" key="3">
    <source>
        <dbReference type="ARBA" id="ARBA00022989"/>
    </source>
</evidence>
<proteinExistence type="predicted"/>
<feature type="non-terminal residue" evidence="8">
    <location>
        <position position="539"/>
    </location>
</feature>
<dbReference type="InterPro" id="IPR036259">
    <property type="entry name" value="MFS_trans_sf"/>
</dbReference>
<dbReference type="PROSITE" id="PS50850">
    <property type="entry name" value="MFS"/>
    <property type="match status" value="1"/>
</dbReference>
<dbReference type="AlphaFoldDB" id="A0A9P8GD69"/>
<name>A0A9P8GD69_AURME</name>
<evidence type="ECO:0000313" key="9">
    <source>
        <dbReference type="Proteomes" id="UP000767238"/>
    </source>
</evidence>
<feature type="compositionally biased region" description="Basic and acidic residues" evidence="5">
    <location>
        <begin position="20"/>
        <end position="34"/>
    </location>
</feature>
<keyword evidence="4 6" id="KW-0472">Membrane</keyword>
<protein>
    <submittedName>
        <fullName evidence="8">MFS general substrate transporter</fullName>
    </submittedName>
</protein>
<dbReference type="GO" id="GO:0016020">
    <property type="term" value="C:membrane"/>
    <property type="evidence" value="ECO:0007669"/>
    <property type="project" value="UniProtKB-SubCell"/>
</dbReference>
<feature type="transmembrane region" description="Helical" evidence="6">
    <location>
        <begin position="234"/>
        <end position="253"/>
    </location>
</feature>
<accession>A0A9P8GD69</accession>
<feature type="transmembrane region" description="Helical" evidence="6">
    <location>
        <begin position="453"/>
        <end position="474"/>
    </location>
</feature>
<feature type="domain" description="Major facilitator superfamily (MFS) profile" evidence="7">
    <location>
        <begin position="74"/>
        <end position="510"/>
    </location>
</feature>
<feature type="transmembrane region" description="Helical" evidence="6">
    <location>
        <begin position="113"/>
        <end position="133"/>
    </location>
</feature>
<dbReference type="PANTHER" id="PTHR23502:SF157">
    <property type="entry name" value="MAJOR FACILITATOR SUPERFAMILY (MFS) PROFILE DOMAIN-CONTAINING PROTEIN-RELATED"/>
    <property type="match status" value="1"/>
</dbReference>
<comment type="subcellular location">
    <subcellularLocation>
        <location evidence="1">Membrane</location>
        <topology evidence="1">Multi-pass membrane protein</topology>
    </subcellularLocation>
</comment>
<feature type="transmembrane region" description="Helical" evidence="6">
    <location>
        <begin position="312"/>
        <end position="331"/>
    </location>
</feature>
<feature type="transmembrane region" description="Helical" evidence="6">
    <location>
        <begin position="390"/>
        <end position="409"/>
    </location>
</feature>
<dbReference type="SUPFAM" id="SSF103473">
    <property type="entry name" value="MFS general substrate transporter"/>
    <property type="match status" value="1"/>
</dbReference>
<organism evidence="8 9">
    <name type="scientific">Aureobasidium melanogenum</name>
    <name type="common">Aureobasidium pullulans var. melanogenum</name>
    <dbReference type="NCBI Taxonomy" id="46634"/>
    <lineage>
        <taxon>Eukaryota</taxon>
        <taxon>Fungi</taxon>
        <taxon>Dikarya</taxon>
        <taxon>Ascomycota</taxon>
        <taxon>Pezizomycotina</taxon>
        <taxon>Dothideomycetes</taxon>
        <taxon>Dothideomycetidae</taxon>
        <taxon>Dothideales</taxon>
        <taxon>Saccotheciaceae</taxon>
        <taxon>Aureobasidium</taxon>
    </lineage>
</organism>
<feature type="transmembrane region" description="Helical" evidence="6">
    <location>
        <begin position="201"/>
        <end position="222"/>
    </location>
</feature>